<sequence length="66" mass="7870">MSYKLVILPELYFQCSFYSCMIFVHKHNQETSFAYRLPIRRSIPCLCRLRTAHMHDVLVMMVCNSP</sequence>
<name>A0AAN9S0F5_PSOTE</name>
<gene>
    <name evidence="1" type="ORF">VNO78_26617</name>
</gene>
<evidence type="ECO:0000313" key="1">
    <source>
        <dbReference type="EMBL" id="KAK7386405.1"/>
    </source>
</evidence>
<dbReference type="EMBL" id="JAYMYS010000007">
    <property type="protein sequence ID" value="KAK7386405.1"/>
    <property type="molecule type" value="Genomic_DNA"/>
</dbReference>
<proteinExistence type="predicted"/>
<keyword evidence="2" id="KW-1185">Reference proteome</keyword>
<evidence type="ECO:0000313" key="2">
    <source>
        <dbReference type="Proteomes" id="UP001386955"/>
    </source>
</evidence>
<dbReference type="Proteomes" id="UP001386955">
    <property type="component" value="Unassembled WGS sequence"/>
</dbReference>
<reference evidence="1 2" key="1">
    <citation type="submission" date="2024-01" db="EMBL/GenBank/DDBJ databases">
        <title>The genomes of 5 underutilized Papilionoideae crops provide insights into root nodulation and disease resistanc.</title>
        <authorList>
            <person name="Jiang F."/>
        </authorList>
    </citation>
    <scope>NUCLEOTIDE SEQUENCE [LARGE SCALE GENOMIC DNA]</scope>
    <source>
        <strain evidence="1">DUOXIRENSHENG_FW03</strain>
        <tissue evidence="1">Leaves</tissue>
    </source>
</reference>
<accession>A0AAN9S0F5</accession>
<comment type="caution">
    <text evidence="1">The sequence shown here is derived from an EMBL/GenBank/DDBJ whole genome shotgun (WGS) entry which is preliminary data.</text>
</comment>
<organism evidence="1 2">
    <name type="scientific">Psophocarpus tetragonolobus</name>
    <name type="common">Winged bean</name>
    <name type="synonym">Dolichos tetragonolobus</name>
    <dbReference type="NCBI Taxonomy" id="3891"/>
    <lineage>
        <taxon>Eukaryota</taxon>
        <taxon>Viridiplantae</taxon>
        <taxon>Streptophyta</taxon>
        <taxon>Embryophyta</taxon>
        <taxon>Tracheophyta</taxon>
        <taxon>Spermatophyta</taxon>
        <taxon>Magnoliopsida</taxon>
        <taxon>eudicotyledons</taxon>
        <taxon>Gunneridae</taxon>
        <taxon>Pentapetalae</taxon>
        <taxon>rosids</taxon>
        <taxon>fabids</taxon>
        <taxon>Fabales</taxon>
        <taxon>Fabaceae</taxon>
        <taxon>Papilionoideae</taxon>
        <taxon>50 kb inversion clade</taxon>
        <taxon>NPAAA clade</taxon>
        <taxon>indigoferoid/millettioid clade</taxon>
        <taxon>Phaseoleae</taxon>
        <taxon>Psophocarpus</taxon>
    </lineage>
</organism>
<protein>
    <submittedName>
        <fullName evidence="1">Uncharacterized protein</fullName>
    </submittedName>
</protein>
<dbReference type="AlphaFoldDB" id="A0AAN9S0F5"/>